<keyword evidence="2" id="KW-1185">Reference proteome</keyword>
<protein>
    <submittedName>
        <fullName evidence="1">Uncharacterized protein</fullName>
    </submittedName>
</protein>
<sequence length="103" mass="11640">MLDTNEELVNLPYHYRVGEGDLIGGTVGVRKEVQFDSAYVMNKVVERITDDLKQQGKIIKRADQFFVDVKNSSVIDIFVTGSFDPFTLKAYDVPDPISLLKDL</sequence>
<proteinExistence type="predicted"/>
<reference evidence="1 2" key="1">
    <citation type="submission" date="2023-02" db="EMBL/GenBank/DDBJ databases">
        <title>Evolution of Hrp T3SS in non-pathogenic Pseudomonas fluorescens.</title>
        <authorList>
            <person name="Liao K."/>
            <person name="Wei H."/>
            <person name="Gu Y."/>
        </authorList>
    </citation>
    <scope>NUCLEOTIDE SEQUENCE [LARGE SCALE GENOMIC DNA]</scope>
    <source>
        <strain evidence="1 2">FP2043</strain>
    </source>
</reference>
<dbReference type="RefSeq" id="WP_305387931.1">
    <property type="nucleotide sequence ID" value="NZ_CP117450.1"/>
</dbReference>
<organism evidence="1 2">
    <name type="scientific">Pseudomonas lurida</name>
    <dbReference type="NCBI Taxonomy" id="244566"/>
    <lineage>
        <taxon>Bacteria</taxon>
        <taxon>Pseudomonadati</taxon>
        <taxon>Pseudomonadota</taxon>
        <taxon>Gammaproteobacteria</taxon>
        <taxon>Pseudomonadales</taxon>
        <taxon>Pseudomonadaceae</taxon>
        <taxon>Pseudomonas</taxon>
    </lineage>
</organism>
<evidence type="ECO:0000313" key="1">
    <source>
        <dbReference type="EMBL" id="WLH05722.1"/>
    </source>
</evidence>
<gene>
    <name evidence="1" type="ORF">PSH67_23220</name>
</gene>
<evidence type="ECO:0000313" key="2">
    <source>
        <dbReference type="Proteomes" id="UP001236748"/>
    </source>
</evidence>
<name>A0ABY9FQX4_9PSED</name>
<dbReference type="Proteomes" id="UP001236748">
    <property type="component" value="Chromosome"/>
</dbReference>
<dbReference type="EMBL" id="CP117450">
    <property type="protein sequence ID" value="WLH05722.1"/>
    <property type="molecule type" value="Genomic_DNA"/>
</dbReference>
<accession>A0ABY9FQX4</accession>